<dbReference type="Pfam" id="PF13489">
    <property type="entry name" value="Methyltransf_23"/>
    <property type="match status" value="1"/>
</dbReference>
<evidence type="ECO:0000313" key="5">
    <source>
        <dbReference type="Proteomes" id="UP001165074"/>
    </source>
</evidence>
<dbReference type="PANTHER" id="PTHR43464:SF19">
    <property type="entry name" value="UBIQUINONE BIOSYNTHESIS O-METHYLTRANSFERASE, MITOCHONDRIAL"/>
    <property type="match status" value="1"/>
</dbReference>
<gene>
    <name evidence="4" type="ORF">Airi02_083500</name>
</gene>
<evidence type="ECO:0000313" key="4">
    <source>
        <dbReference type="EMBL" id="GLY90421.1"/>
    </source>
</evidence>
<keyword evidence="1 4" id="KW-0489">Methyltransferase</keyword>
<dbReference type="GO" id="GO:0032259">
    <property type="term" value="P:methylation"/>
    <property type="evidence" value="ECO:0007669"/>
    <property type="project" value="UniProtKB-KW"/>
</dbReference>
<name>A0A9W6SB63_9ACTN</name>
<dbReference type="GO" id="GO:0008168">
    <property type="term" value="F:methyltransferase activity"/>
    <property type="evidence" value="ECO:0007669"/>
    <property type="project" value="UniProtKB-KW"/>
</dbReference>
<protein>
    <submittedName>
        <fullName evidence="4">Methyltransferase</fullName>
    </submittedName>
</protein>
<evidence type="ECO:0000256" key="1">
    <source>
        <dbReference type="ARBA" id="ARBA00022603"/>
    </source>
</evidence>
<evidence type="ECO:0000256" key="2">
    <source>
        <dbReference type="ARBA" id="ARBA00022679"/>
    </source>
</evidence>
<proteinExistence type="predicted"/>
<keyword evidence="3" id="KW-0949">S-adenosyl-L-methionine</keyword>
<dbReference type="Proteomes" id="UP001165074">
    <property type="component" value="Unassembled WGS sequence"/>
</dbReference>
<keyword evidence="2" id="KW-0808">Transferase</keyword>
<dbReference type="PANTHER" id="PTHR43464">
    <property type="entry name" value="METHYLTRANSFERASE"/>
    <property type="match status" value="1"/>
</dbReference>
<dbReference type="CDD" id="cd02440">
    <property type="entry name" value="AdoMet_MTases"/>
    <property type="match status" value="1"/>
</dbReference>
<sequence>MMTQAPYVVGSRADRQTAQAWAFDRIGERYDEAFPHKDGQLSAVRRLLDRLPPGARILDAGCGTGTPTARQLADAGHSVVGIDISDEMLRLARRDVPEAEFLRRPIEELDASLGEFAAVVAFFSLLMLPRVEIPPALEHFHDLLEPGGHLVLGMVEADLDDTPIQFLGSPVRVSGYMRDELVSLVAEAGFEVTELHHLTYAPASAELLPEVQLFLFCRRDGLR</sequence>
<dbReference type="AlphaFoldDB" id="A0A9W6SB63"/>
<dbReference type="Gene3D" id="3.40.50.150">
    <property type="entry name" value="Vaccinia Virus protein VP39"/>
    <property type="match status" value="1"/>
</dbReference>
<dbReference type="SUPFAM" id="SSF53335">
    <property type="entry name" value="S-adenosyl-L-methionine-dependent methyltransferases"/>
    <property type="match status" value="1"/>
</dbReference>
<dbReference type="EMBL" id="BSTK01000016">
    <property type="protein sequence ID" value="GLY90421.1"/>
    <property type="molecule type" value="Genomic_DNA"/>
</dbReference>
<evidence type="ECO:0000256" key="3">
    <source>
        <dbReference type="ARBA" id="ARBA00022691"/>
    </source>
</evidence>
<accession>A0A9W6SB63</accession>
<reference evidence="4" key="1">
    <citation type="submission" date="2023-03" db="EMBL/GenBank/DDBJ databases">
        <title>Actinoallomurus iriomotensis NBRC 103684.</title>
        <authorList>
            <person name="Ichikawa N."/>
            <person name="Sato H."/>
            <person name="Tonouchi N."/>
        </authorList>
    </citation>
    <scope>NUCLEOTIDE SEQUENCE</scope>
    <source>
        <strain evidence="4">NBRC 103684</strain>
    </source>
</reference>
<dbReference type="InterPro" id="IPR029063">
    <property type="entry name" value="SAM-dependent_MTases_sf"/>
</dbReference>
<comment type="caution">
    <text evidence="4">The sequence shown here is derived from an EMBL/GenBank/DDBJ whole genome shotgun (WGS) entry which is preliminary data.</text>
</comment>
<organism evidence="4 5">
    <name type="scientific">Actinoallomurus iriomotensis</name>
    <dbReference type="NCBI Taxonomy" id="478107"/>
    <lineage>
        <taxon>Bacteria</taxon>
        <taxon>Bacillati</taxon>
        <taxon>Actinomycetota</taxon>
        <taxon>Actinomycetes</taxon>
        <taxon>Streptosporangiales</taxon>
        <taxon>Thermomonosporaceae</taxon>
        <taxon>Actinoallomurus</taxon>
    </lineage>
</organism>
<keyword evidence="5" id="KW-1185">Reference proteome</keyword>